<dbReference type="RefSeq" id="WP_345969289.1">
    <property type="nucleotide sequence ID" value="NZ_CP147920.1"/>
</dbReference>
<dbReference type="SUPFAM" id="SSF51569">
    <property type="entry name" value="Aldolase"/>
    <property type="match status" value="1"/>
</dbReference>
<accession>A0ABZ3H6P6</accession>
<evidence type="ECO:0000313" key="7">
    <source>
        <dbReference type="Proteomes" id="UP001447842"/>
    </source>
</evidence>
<keyword evidence="2 3" id="KW-0808">Transferase</keyword>
<dbReference type="InterPro" id="IPR013477">
    <property type="entry name" value="NifV/FrbC"/>
</dbReference>
<dbReference type="PROSITE" id="PS50991">
    <property type="entry name" value="PYR_CT"/>
    <property type="match status" value="1"/>
</dbReference>
<dbReference type="InterPro" id="IPR013785">
    <property type="entry name" value="Aldolase_TIM"/>
</dbReference>
<dbReference type="PANTHER" id="PTHR42880">
    <property type="entry name" value="HOMOCITRATE SYNTHASE"/>
    <property type="match status" value="1"/>
</dbReference>
<reference evidence="6 7" key="1">
    <citation type="submission" date="2024-03" db="EMBL/GenBank/DDBJ databases">
        <title>Sulfurimonas sp. HSL3-1.</title>
        <authorList>
            <person name="Wang S."/>
        </authorList>
    </citation>
    <scope>NUCLEOTIDE SEQUENCE [LARGE SCALE GENOMIC DNA]</scope>
    <source>
        <strain evidence="6 7">HSL3-1</strain>
    </source>
</reference>
<dbReference type="GO" id="GO:0004410">
    <property type="term" value="F:homocitrate synthase activity"/>
    <property type="evidence" value="ECO:0007669"/>
    <property type="project" value="UniProtKB-EC"/>
</dbReference>
<name>A0ABZ3H6P6_9BACT</name>
<comment type="function">
    <text evidence="4">This protein is a Fe-Mo-cofactor biosynthetic component.</text>
</comment>
<protein>
    <recommendedName>
        <fullName evidence="4">Homocitrate synthase</fullName>
        <ecNumber evidence="4">2.3.3.14</ecNumber>
    </recommendedName>
</protein>
<dbReference type="EC" id="2.3.3.14" evidence="4"/>
<organism evidence="6 7">
    <name type="scientific">Sulfurimonas diazotrophicus</name>
    <dbReference type="NCBI Taxonomy" id="3131939"/>
    <lineage>
        <taxon>Bacteria</taxon>
        <taxon>Pseudomonadati</taxon>
        <taxon>Campylobacterota</taxon>
        <taxon>Epsilonproteobacteria</taxon>
        <taxon>Campylobacterales</taxon>
        <taxon>Sulfurimonadaceae</taxon>
        <taxon>Sulfurimonas</taxon>
    </lineage>
</organism>
<dbReference type="InterPro" id="IPR002034">
    <property type="entry name" value="AIPM/Hcit_synth_CS"/>
</dbReference>
<proteinExistence type="inferred from homology"/>
<keyword evidence="4" id="KW-0535">Nitrogen fixation</keyword>
<keyword evidence="6" id="KW-0012">Acyltransferase</keyword>
<dbReference type="EMBL" id="CP147920">
    <property type="protein sequence ID" value="XAU14207.1"/>
    <property type="molecule type" value="Genomic_DNA"/>
</dbReference>
<dbReference type="Gene3D" id="1.10.238.260">
    <property type="match status" value="1"/>
</dbReference>
<gene>
    <name evidence="6" type="primary">nifV</name>
    <name evidence="6" type="ORF">WCY31_08050</name>
</gene>
<dbReference type="PROSITE" id="PS00815">
    <property type="entry name" value="AIPM_HOMOCIT_SYNTH_1"/>
    <property type="match status" value="1"/>
</dbReference>
<keyword evidence="7" id="KW-1185">Reference proteome</keyword>
<comment type="catalytic activity">
    <reaction evidence="4">
        <text>acetyl-CoA + 2-oxoglutarate + H2O = (2R)-homocitrate + CoA + H(+)</text>
        <dbReference type="Rhea" id="RHEA:12929"/>
        <dbReference type="ChEBI" id="CHEBI:15377"/>
        <dbReference type="ChEBI" id="CHEBI:15378"/>
        <dbReference type="ChEBI" id="CHEBI:16810"/>
        <dbReference type="ChEBI" id="CHEBI:57287"/>
        <dbReference type="ChEBI" id="CHEBI:57288"/>
        <dbReference type="ChEBI" id="CHEBI:58884"/>
        <dbReference type="EC" id="2.3.3.14"/>
    </reaction>
</comment>
<evidence type="ECO:0000256" key="1">
    <source>
        <dbReference type="ARBA" id="ARBA00006154"/>
    </source>
</evidence>
<evidence type="ECO:0000256" key="3">
    <source>
        <dbReference type="RuleBase" id="RU003523"/>
    </source>
</evidence>
<feature type="domain" description="Pyruvate carboxyltransferase" evidence="5">
    <location>
        <begin position="2"/>
        <end position="253"/>
    </location>
</feature>
<dbReference type="Proteomes" id="UP001447842">
    <property type="component" value="Chromosome"/>
</dbReference>
<dbReference type="CDD" id="cd07939">
    <property type="entry name" value="DRE_TIM_NifV"/>
    <property type="match status" value="1"/>
</dbReference>
<dbReference type="Pfam" id="PF00682">
    <property type="entry name" value="HMGL-like"/>
    <property type="match status" value="1"/>
</dbReference>
<sequence length="371" mass="40084">MAFINDTTLRDGEQAPYVAFNTAEKIAIARALDACGADELEIGIPAMGTREQEDIRELLALGLGARMMTWNRATMRDLEASLECGVPAVDLSIPVSDILIDVKFGGDKERMLSQLEAVILAAKREGLYVCIGAEDSSRADLSFIAEVMQLGHALGADRFRYCDTVGILTPTRTYEAIKALVSLNLLPIEMHTHNDFGLANANALSGLDAGAQSVNTTVIGLGERAGNASFEQISMALKHLYGDARHIDAMQMRSLIAIVAEAAGVTIAPNAPIIGERLFAHESGIHADGMMKNSRAYEPFDAEEVGGLRAFPIGKHSGTGTVMYHLKQLGITAEKSALHSLLPRIREIVTSRKQVLDDMELVSLYRQSQCS</sequence>
<dbReference type="Pfam" id="PF22617">
    <property type="entry name" value="HCS_D2"/>
    <property type="match status" value="1"/>
</dbReference>
<dbReference type="Gene3D" id="3.20.20.70">
    <property type="entry name" value="Aldolase class I"/>
    <property type="match status" value="1"/>
</dbReference>
<evidence type="ECO:0000256" key="2">
    <source>
        <dbReference type="ARBA" id="ARBA00022679"/>
    </source>
</evidence>
<comment type="similarity">
    <text evidence="1 3">Belongs to the alpha-IPM synthase/homocitrate synthase family.</text>
</comment>
<dbReference type="PANTHER" id="PTHR42880:SF1">
    <property type="entry name" value="ISOPROPYLMALATE_HOMOCITRATE_CITRAMALATE SYNTHASE FAMILY PROTEIN"/>
    <property type="match status" value="1"/>
</dbReference>
<evidence type="ECO:0000259" key="5">
    <source>
        <dbReference type="PROSITE" id="PS50991"/>
    </source>
</evidence>
<dbReference type="InterPro" id="IPR054691">
    <property type="entry name" value="LeuA/HCS_post-cat"/>
</dbReference>
<dbReference type="PROSITE" id="PS00816">
    <property type="entry name" value="AIPM_HOMOCIT_SYNTH_2"/>
    <property type="match status" value="1"/>
</dbReference>
<dbReference type="InterPro" id="IPR000891">
    <property type="entry name" value="PYR_CT"/>
</dbReference>
<evidence type="ECO:0000256" key="4">
    <source>
        <dbReference type="RuleBase" id="RU367143"/>
    </source>
</evidence>
<evidence type="ECO:0000313" key="6">
    <source>
        <dbReference type="EMBL" id="XAU14207.1"/>
    </source>
</evidence>
<dbReference type="NCBIfam" id="TIGR02660">
    <property type="entry name" value="nifV_homocitr"/>
    <property type="match status" value="1"/>
</dbReference>